<name>A0A915J9B2_ROMCU</name>
<organism evidence="1 2">
    <name type="scientific">Romanomermis culicivorax</name>
    <name type="common">Nematode worm</name>
    <dbReference type="NCBI Taxonomy" id="13658"/>
    <lineage>
        <taxon>Eukaryota</taxon>
        <taxon>Metazoa</taxon>
        <taxon>Ecdysozoa</taxon>
        <taxon>Nematoda</taxon>
        <taxon>Enoplea</taxon>
        <taxon>Dorylaimia</taxon>
        <taxon>Mermithida</taxon>
        <taxon>Mermithoidea</taxon>
        <taxon>Mermithidae</taxon>
        <taxon>Romanomermis</taxon>
    </lineage>
</organism>
<dbReference type="AlphaFoldDB" id="A0A915J9B2"/>
<reference evidence="2" key="1">
    <citation type="submission" date="2022-11" db="UniProtKB">
        <authorList>
            <consortium name="WormBaseParasite"/>
        </authorList>
    </citation>
    <scope>IDENTIFICATION</scope>
</reference>
<sequence>MSKDNQSVHDVEKLIVLTLAESSAEEDNDSDHMPLSVESIPECSQGHLGVLPLGLDANGLNTLRRLDFVGLPPNPIWRRLDFVGLPPNPI</sequence>
<evidence type="ECO:0000313" key="2">
    <source>
        <dbReference type="WBParaSite" id="nRc.2.0.1.t22747-RA"/>
    </source>
</evidence>
<accession>A0A915J9B2</accession>
<proteinExistence type="predicted"/>
<dbReference type="Proteomes" id="UP000887565">
    <property type="component" value="Unplaced"/>
</dbReference>
<keyword evidence="1" id="KW-1185">Reference proteome</keyword>
<protein>
    <submittedName>
        <fullName evidence="2">Uncharacterized protein</fullName>
    </submittedName>
</protein>
<dbReference type="WBParaSite" id="nRc.2.0.1.t22747-RA">
    <property type="protein sequence ID" value="nRc.2.0.1.t22747-RA"/>
    <property type="gene ID" value="nRc.2.0.1.g22747"/>
</dbReference>
<evidence type="ECO:0000313" key="1">
    <source>
        <dbReference type="Proteomes" id="UP000887565"/>
    </source>
</evidence>